<accession>A0AAE1A3C1</accession>
<protein>
    <submittedName>
        <fullName evidence="1">Uncharacterized protein</fullName>
    </submittedName>
</protein>
<name>A0AAE1A3C1_9GAST</name>
<dbReference type="Proteomes" id="UP001283361">
    <property type="component" value="Unassembled WGS sequence"/>
</dbReference>
<gene>
    <name evidence="1" type="ORF">RRG08_013681</name>
</gene>
<organism evidence="1 2">
    <name type="scientific">Elysia crispata</name>
    <name type="common">lettuce slug</name>
    <dbReference type="NCBI Taxonomy" id="231223"/>
    <lineage>
        <taxon>Eukaryota</taxon>
        <taxon>Metazoa</taxon>
        <taxon>Spiralia</taxon>
        <taxon>Lophotrochozoa</taxon>
        <taxon>Mollusca</taxon>
        <taxon>Gastropoda</taxon>
        <taxon>Heterobranchia</taxon>
        <taxon>Euthyneura</taxon>
        <taxon>Panpulmonata</taxon>
        <taxon>Sacoglossa</taxon>
        <taxon>Placobranchoidea</taxon>
        <taxon>Plakobranchidae</taxon>
        <taxon>Elysia</taxon>
    </lineage>
</organism>
<evidence type="ECO:0000313" key="2">
    <source>
        <dbReference type="Proteomes" id="UP001283361"/>
    </source>
</evidence>
<proteinExistence type="predicted"/>
<sequence length="106" mass="12035">MTSRCNNVPGRNEEGKTKYTNLKGVEELRVCALTHNGHVSFQLRSPGGSDARSPALKGPTQCCWCLGFRLWTQGRAEYNYLSKQNQDSTTGMSMGWYRGKWRLLIF</sequence>
<comment type="caution">
    <text evidence="1">The sequence shown here is derived from an EMBL/GenBank/DDBJ whole genome shotgun (WGS) entry which is preliminary data.</text>
</comment>
<keyword evidence="2" id="KW-1185">Reference proteome</keyword>
<dbReference type="AlphaFoldDB" id="A0AAE1A3C1"/>
<evidence type="ECO:0000313" key="1">
    <source>
        <dbReference type="EMBL" id="KAK3779726.1"/>
    </source>
</evidence>
<reference evidence="1" key="1">
    <citation type="journal article" date="2023" name="G3 (Bethesda)">
        <title>A reference genome for the long-term kleptoplast-retaining sea slug Elysia crispata morphotype clarki.</title>
        <authorList>
            <person name="Eastman K.E."/>
            <person name="Pendleton A.L."/>
            <person name="Shaikh M.A."/>
            <person name="Suttiyut T."/>
            <person name="Ogas R."/>
            <person name="Tomko P."/>
            <person name="Gavelis G."/>
            <person name="Widhalm J.R."/>
            <person name="Wisecaver J.H."/>
        </authorList>
    </citation>
    <scope>NUCLEOTIDE SEQUENCE</scope>
    <source>
        <strain evidence="1">ECLA1</strain>
    </source>
</reference>
<dbReference type="EMBL" id="JAWDGP010002817">
    <property type="protein sequence ID" value="KAK3779726.1"/>
    <property type="molecule type" value="Genomic_DNA"/>
</dbReference>